<organism evidence="3 4">
    <name type="scientific">Mucilaginibacter myungsuensis</name>
    <dbReference type="NCBI Taxonomy" id="649104"/>
    <lineage>
        <taxon>Bacteria</taxon>
        <taxon>Pseudomonadati</taxon>
        <taxon>Bacteroidota</taxon>
        <taxon>Sphingobacteriia</taxon>
        <taxon>Sphingobacteriales</taxon>
        <taxon>Sphingobacteriaceae</taxon>
        <taxon>Mucilaginibacter</taxon>
    </lineage>
</organism>
<evidence type="ECO:0000256" key="1">
    <source>
        <dbReference type="SAM" id="Phobius"/>
    </source>
</evidence>
<feature type="domain" description="SHOCT" evidence="2">
    <location>
        <begin position="77"/>
        <end position="104"/>
    </location>
</feature>
<keyword evidence="1" id="KW-1133">Transmembrane helix</keyword>
<comment type="caution">
    <text evidence="3">The sequence shown here is derived from an EMBL/GenBank/DDBJ whole genome shotgun (WGS) entry which is preliminary data.</text>
</comment>
<evidence type="ECO:0000259" key="2">
    <source>
        <dbReference type="Pfam" id="PF09851"/>
    </source>
</evidence>
<dbReference type="Pfam" id="PF09851">
    <property type="entry name" value="SHOCT"/>
    <property type="match status" value="1"/>
</dbReference>
<proteinExistence type="predicted"/>
<sequence length="107" mass="11775">MGIGMSEIILILIVGVGIWIAPIFLGYSLGKDRTIGGGVGLILGFFLSYLGVIIVLLSSRKQQPVFYNFNTPTSSADELTKYKTLLDNGTISEEEFKRQKARILGQY</sequence>
<feature type="transmembrane region" description="Helical" evidence="1">
    <location>
        <begin position="35"/>
        <end position="57"/>
    </location>
</feature>
<dbReference type="Proteomes" id="UP000622475">
    <property type="component" value="Unassembled WGS sequence"/>
</dbReference>
<keyword evidence="4" id="KW-1185">Reference proteome</keyword>
<dbReference type="InterPro" id="IPR018649">
    <property type="entry name" value="SHOCT"/>
</dbReference>
<dbReference type="EMBL" id="JADFFL010000002">
    <property type="protein sequence ID" value="MBE9661302.1"/>
    <property type="molecule type" value="Genomic_DNA"/>
</dbReference>
<accession>A0A929KU99</accession>
<dbReference type="AlphaFoldDB" id="A0A929KU99"/>
<gene>
    <name evidence="3" type="ORF">IRJ16_05360</name>
</gene>
<dbReference type="RefSeq" id="WP_194110502.1">
    <property type="nucleotide sequence ID" value="NZ_JADFFL010000002.1"/>
</dbReference>
<keyword evidence="1" id="KW-0472">Membrane</keyword>
<name>A0A929KU99_9SPHI</name>
<evidence type="ECO:0000313" key="3">
    <source>
        <dbReference type="EMBL" id="MBE9661302.1"/>
    </source>
</evidence>
<reference evidence="3" key="1">
    <citation type="submission" date="2020-10" db="EMBL/GenBank/DDBJ databases">
        <title>Mucilaginibacter mali sp. nov., isolated from rhizosphere soil of apple orchard.</title>
        <authorList>
            <person name="Lee J.-S."/>
            <person name="Kim H.S."/>
            <person name="Kim J.-S."/>
        </authorList>
    </citation>
    <scope>NUCLEOTIDE SEQUENCE</scope>
    <source>
        <strain evidence="3">KCTC 22746</strain>
    </source>
</reference>
<keyword evidence="1" id="KW-0812">Transmembrane</keyword>
<protein>
    <submittedName>
        <fullName evidence="3">SHOCT domain-containing protein</fullName>
    </submittedName>
</protein>
<evidence type="ECO:0000313" key="4">
    <source>
        <dbReference type="Proteomes" id="UP000622475"/>
    </source>
</evidence>
<feature type="transmembrane region" description="Helical" evidence="1">
    <location>
        <begin position="7"/>
        <end position="29"/>
    </location>
</feature>